<dbReference type="OrthoDB" id="426235at2759"/>
<dbReference type="Gene3D" id="3.40.50.1000">
    <property type="entry name" value="HAD superfamily/HAD-like"/>
    <property type="match status" value="2"/>
</dbReference>
<dbReference type="FunFam" id="3.40.50.1000:FF:000060">
    <property type="entry name" value="Haloacid dehalogenase-like hydrolase domain-containing protein 2"/>
    <property type="match status" value="1"/>
</dbReference>
<dbReference type="PROSITE" id="PS50801">
    <property type="entry name" value="STAS"/>
    <property type="match status" value="1"/>
</dbReference>
<comment type="cofactor">
    <cofactor evidence="1">
        <name>Mg(2+)</name>
        <dbReference type="ChEBI" id="CHEBI:18420"/>
    </cofactor>
</comment>
<dbReference type="GO" id="GO:0046872">
    <property type="term" value="F:metal ion binding"/>
    <property type="evidence" value="ECO:0007669"/>
    <property type="project" value="UniProtKB-KW"/>
</dbReference>
<dbReference type="GO" id="GO:0016791">
    <property type="term" value="F:phosphatase activity"/>
    <property type="evidence" value="ECO:0007669"/>
    <property type="project" value="InterPro"/>
</dbReference>
<feature type="domain" description="STAS" evidence="6">
    <location>
        <begin position="1"/>
        <end position="105"/>
    </location>
</feature>
<dbReference type="Proteomes" id="UP000085678">
    <property type="component" value="Unplaced"/>
</dbReference>
<dbReference type="FunCoup" id="A0A1S3JFD0">
    <property type="interactions" value="616"/>
</dbReference>
<evidence type="ECO:0000313" key="8">
    <source>
        <dbReference type="RefSeq" id="XP_013408594.1"/>
    </source>
</evidence>
<evidence type="ECO:0000256" key="2">
    <source>
        <dbReference type="ARBA" id="ARBA00007958"/>
    </source>
</evidence>
<gene>
    <name evidence="8" type="primary">LOC106172430</name>
</gene>
<keyword evidence="3" id="KW-0479">Metal-binding</keyword>
<dbReference type="SUPFAM" id="SSF56784">
    <property type="entry name" value="HAD-like"/>
    <property type="match status" value="1"/>
</dbReference>
<sequence length="281" mass="30873">MQTLRRFPLKSLDGVFVCCFRKMTTVPKVEAVLIDLSGTLHIEDTAIPNAVDALKRLKSSGVKVRYVTNTTKEPKRLLHNRLTQLGFAIQLEEIFTSLTAARNLVEARKIRPLCFLEDEAKEDFEGIGVEDPNAVVVGLAPSYFNYEPLNKAFNLLIEGASLIAIHKARYYKKKDGLALGPGGFVEALEYASGVKAEVVGKPEKTFFLEALRDLKCSPQNAVMIGDDVRDDVGGAQAAGLHGILVKTGKYREGDEEKISPAPLATCFDFPAATELLINKYL</sequence>
<organism evidence="7 8">
    <name type="scientific">Lingula anatina</name>
    <name type="common">Brachiopod</name>
    <name type="synonym">Lingula unguis</name>
    <dbReference type="NCBI Taxonomy" id="7574"/>
    <lineage>
        <taxon>Eukaryota</taxon>
        <taxon>Metazoa</taxon>
        <taxon>Spiralia</taxon>
        <taxon>Lophotrochozoa</taxon>
        <taxon>Brachiopoda</taxon>
        <taxon>Linguliformea</taxon>
        <taxon>Lingulata</taxon>
        <taxon>Lingulida</taxon>
        <taxon>Linguloidea</taxon>
        <taxon>Lingulidae</taxon>
        <taxon>Lingula</taxon>
    </lineage>
</organism>
<protein>
    <recommendedName>
        <fullName evidence="5">Haloacid dehalogenase-like hydrolase domain-containing protein 2</fullName>
    </recommendedName>
</protein>
<dbReference type="PANTHER" id="PTHR19288:SF46">
    <property type="entry name" value="HALOACID DEHALOGENASE-LIKE HYDROLASE DOMAIN-CONTAINING PROTEIN 2"/>
    <property type="match status" value="1"/>
</dbReference>
<dbReference type="InterPro" id="IPR023214">
    <property type="entry name" value="HAD_sf"/>
</dbReference>
<dbReference type="NCBIfam" id="TIGR01460">
    <property type="entry name" value="HAD-SF-IIA"/>
    <property type="match status" value="1"/>
</dbReference>
<dbReference type="GeneID" id="106172430"/>
<proteinExistence type="inferred from homology"/>
<dbReference type="InterPro" id="IPR002645">
    <property type="entry name" value="STAS_dom"/>
</dbReference>
<dbReference type="CDD" id="cd07509">
    <property type="entry name" value="HAD_PPase"/>
    <property type="match status" value="1"/>
</dbReference>
<evidence type="ECO:0000256" key="4">
    <source>
        <dbReference type="ARBA" id="ARBA00022842"/>
    </source>
</evidence>
<evidence type="ECO:0000313" key="7">
    <source>
        <dbReference type="Proteomes" id="UP000085678"/>
    </source>
</evidence>
<dbReference type="GO" id="GO:0005737">
    <property type="term" value="C:cytoplasm"/>
    <property type="evidence" value="ECO:0007669"/>
    <property type="project" value="TreeGrafter"/>
</dbReference>
<keyword evidence="4" id="KW-0460">Magnesium</keyword>
<dbReference type="InterPro" id="IPR006355">
    <property type="entry name" value="LHPP/HDHD2"/>
</dbReference>
<dbReference type="AlphaFoldDB" id="A0A1S3JFD0"/>
<comment type="similarity">
    <text evidence="2">Belongs to the HAD-like hydrolase superfamily.</text>
</comment>
<name>A0A1S3JFD0_LINAN</name>
<dbReference type="PANTHER" id="PTHR19288">
    <property type="entry name" value="4-NITROPHENYLPHOSPHATASE-RELATED"/>
    <property type="match status" value="1"/>
</dbReference>
<dbReference type="Pfam" id="PF13242">
    <property type="entry name" value="Hydrolase_like"/>
    <property type="match status" value="1"/>
</dbReference>
<dbReference type="Pfam" id="PF13344">
    <property type="entry name" value="Hydrolase_6"/>
    <property type="match status" value="1"/>
</dbReference>
<accession>A0A1S3JFD0</accession>
<dbReference type="NCBIfam" id="TIGR01458">
    <property type="entry name" value="HAD-SF-IIA-hyp3"/>
    <property type="match status" value="1"/>
</dbReference>
<reference evidence="8" key="1">
    <citation type="submission" date="2025-08" db="UniProtKB">
        <authorList>
            <consortium name="RefSeq"/>
        </authorList>
    </citation>
    <scope>IDENTIFICATION</scope>
    <source>
        <tissue evidence="8">Gonads</tissue>
    </source>
</reference>
<evidence type="ECO:0000256" key="5">
    <source>
        <dbReference type="ARBA" id="ARBA00039666"/>
    </source>
</evidence>
<keyword evidence="7" id="KW-1185">Reference proteome</keyword>
<evidence type="ECO:0000256" key="3">
    <source>
        <dbReference type="ARBA" id="ARBA00022723"/>
    </source>
</evidence>
<dbReference type="KEGG" id="lak:106172430"/>
<dbReference type="InterPro" id="IPR006357">
    <property type="entry name" value="HAD-SF_hydro_IIA"/>
</dbReference>
<dbReference type="InterPro" id="IPR036412">
    <property type="entry name" value="HAD-like_sf"/>
</dbReference>
<dbReference type="RefSeq" id="XP_013408594.1">
    <property type="nucleotide sequence ID" value="XM_013553140.1"/>
</dbReference>
<evidence type="ECO:0000256" key="1">
    <source>
        <dbReference type="ARBA" id="ARBA00001946"/>
    </source>
</evidence>
<dbReference type="InParanoid" id="A0A1S3JFD0"/>
<evidence type="ECO:0000259" key="6">
    <source>
        <dbReference type="PROSITE" id="PS50801"/>
    </source>
</evidence>
<dbReference type="STRING" id="7574.A0A1S3JFD0"/>